<dbReference type="EMBL" id="BOQN01000062">
    <property type="protein sequence ID" value="GIM93043.1"/>
    <property type="molecule type" value="Genomic_DNA"/>
</dbReference>
<proteinExistence type="predicted"/>
<dbReference type="Pfam" id="PF12728">
    <property type="entry name" value="HTH_17"/>
    <property type="match status" value="1"/>
</dbReference>
<keyword evidence="3" id="KW-1185">Reference proteome</keyword>
<comment type="caution">
    <text evidence="2">The sequence shown here is derived from an EMBL/GenBank/DDBJ whole genome shotgun (WGS) entry which is preliminary data.</text>
</comment>
<gene>
    <name evidence="2" type="ORF">Ato02nite_048360</name>
</gene>
<dbReference type="InterPro" id="IPR041657">
    <property type="entry name" value="HTH_17"/>
</dbReference>
<dbReference type="AlphaFoldDB" id="A0A919TCR4"/>
<evidence type="ECO:0000313" key="2">
    <source>
        <dbReference type="EMBL" id="GIM93043.1"/>
    </source>
</evidence>
<accession>A0A919TCR4</accession>
<evidence type="ECO:0000259" key="1">
    <source>
        <dbReference type="Pfam" id="PF12728"/>
    </source>
</evidence>
<reference evidence="2 3" key="1">
    <citation type="submission" date="2021-03" db="EMBL/GenBank/DDBJ databases">
        <title>Whole genome shotgun sequence of Actinoplanes toevensis NBRC 105298.</title>
        <authorList>
            <person name="Komaki H."/>
            <person name="Tamura T."/>
        </authorList>
    </citation>
    <scope>NUCLEOTIDE SEQUENCE [LARGE SCALE GENOMIC DNA]</scope>
    <source>
        <strain evidence="2 3">NBRC 105298</strain>
    </source>
</reference>
<sequence length="83" mass="9262">MERREEEPVSKRVWTVAEVRKLGLATDVETAASVLGIGRTTAYRLARNGTFPVPVLRVGKRYVISVENLLTILGISEQEHPDD</sequence>
<feature type="domain" description="Helix-turn-helix" evidence="1">
    <location>
        <begin position="28"/>
        <end position="70"/>
    </location>
</feature>
<organism evidence="2 3">
    <name type="scientific">Paractinoplanes toevensis</name>
    <dbReference type="NCBI Taxonomy" id="571911"/>
    <lineage>
        <taxon>Bacteria</taxon>
        <taxon>Bacillati</taxon>
        <taxon>Actinomycetota</taxon>
        <taxon>Actinomycetes</taxon>
        <taxon>Micromonosporales</taxon>
        <taxon>Micromonosporaceae</taxon>
        <taxon>Paractinoplanes</taxon>
    </lineage>
</organism>
<evidence type="ECO:0000313" key="3">
    <source>
        <dbReference type="Proteomes" id="UP000677082"/>
    </source>
</evidence>
<protein>
    <recommendedName>
        <fullName evidence="1">Helix-turn-helix domain-containing protein</fullName>
    </recommendedName>
</protein>
<name>A0A919TCR4_9ACTN</name>
<dbReference type="Proteomes" id="UP000677082">
    <property type="component" value="Unassembled WGS sequence"/>
</dbReference>